<keyword evidence="5" id="KW-1185">Reference proteome</keyword>
<feature type="domain" description="YCII-related" evidence="3">
    <location>
        <begin position="266"/>
        <end position="354"/>
    </location>
</feature>
<feature type="chain" id="PRO_5044760191" description="YCII-related domain-containing protein" evidence="2">
    <location>
        <begin position="21"/>
        <end position="400"/>
    </location>
</feature>
<proteinExistence type="predicted"/>
<name>A0ABD3SE51_9STRA</name>
<protein>
    <recommendedName>
        <fullName evidence="3">YCII-related domain-containing protein</fullName>
    </recommendedName>
</protein>
<reference evidence="4 5" key="1">
    <citation type="submission" date="2024-10" db="EMBL/GenBank/DDBJ databases">
        <title>Updated reference genomes for cyclostephanoid diatoms.</title>
        <authorList>
            <person name="Roberts W.R."/>
            <person name="Alverson A.J."/>
        </authorList>
    </citation>
    <scope>NUCLEOTIDE SEQUENCE [LARGE SCALE GENOMIC DNA]</scope>
    <source>
        <strain evidence="4 5">AJA228-03</strain>
    </source>
</reference>
<dbReference type="EMBL" id="JALLPB020000054">
    <property type="protein sequence ID" value="KAL3822812.1"/>
    <property type="molecule type" value="Genomic_DNA"/>
</dbReference>
<dbReference type="InterPro" id="IPR005545">
    <property type="entry name" value="YCII"/>
</dbReference>
<comment type="caution">
    <text evidence="4">The sequence shown here is derived from an EMBL/GenBank/DDBJ whole genome shotgun (WGS) entry which is preliminary data.</text>
</comment>
<evidence type="ECO:0000313" key="5">
    <source>
        <dbReference type="Proteomes" id="UP001530377"/>
    </source>
</evidence>
<feature type="compositionally biased region" description="Pro residues" evidence="1">
    <location>
        <begin position="46"/>
        <end position="63"/>
    </location>
</feature>
<dbReference type="Gene3D" id="3.30.70.1060">
    <property type="entry name" value="Dimeric alpha+beta barrel"/>
    <property type="match status" value="1"/>
</dbReference>
<evidence type="ECO:0000256" key="2">
    <source>
        <dbReference type="SAM" id="SignalP"/>
    </source>
</evidence>
<keyword evidence="2" id="KW-0732">Signal</keyword>
<dbReference type="SUPFAM" id="SSF54909">
    <property type="entry name" value="Dimeric alpha+beta barrel"/>
    <property type="match status" value="1"/>
</dbReference>
<evidence type="ECO:0000313" key="4">
    <source>
        <dbReference type="EMBL" id="KAL3822812.1"/>
    </source>
</evidence>
<dbReference type="Pfam" id="PF03795">
    <property type="entry name" value="YCII"/>
    <property type="match status" value="1"/>
</dbReference>
<organism evidence="4 5">
    <name type="scientific">Cyclostephanos tholiformis</name>
    <dbReference type="NCBI Taxonomy" id="382380"/>
    <lineage>
        <taxon>Eukaryota</taxon>
        <taxon>Sar</taxon>
        <taxon>Stramenopiles</taxon>
        <taxon>Ochrophyta</taxon>
        <taxon>Bacillariophyta</taxon>
        <taxon>Coscinodiscophyceae</taxon>
        <taxon>Thalassiosirophycidae</taxon>
        <taxon>Stephanodiscales</taxon>
        <taxon>Stephanodiscaceae</taxon>
        <taxon>Cyclostephanos</taxon>
    </lineage>
</organism>
<dbReference type="AlphaFoldDB" id="A0ABD3SE51"/>
<evidence type="ECO:0000256" key="1">
    <source>
        <dbReference type="SAM" id="MobiDB-lite"/>
    </source>
</evidence>
<evidence type="ECO:0000259" key="3">
    <source>
        <dbReference type="Pfam" id="PF03795"/>
    </source>
</evidence>
<accession>A0ABD3SE51</accession>
<dbReference type="Proteomes" id="UP001530377">
    <property type="component" value="Unassembled WGS sequence"/>
</dbReference>
<feature type="region of interest" description="Disordered" evidence="1">
    <location>
        <begin position="42"/>
        <end position="65"/>
    </location>
</feature>
<gene>
    <name evidence="4" type="ORF">ACHAXA_005977</name>
</gene>
<dbReference type="InterPro" id="IPR011008">
    <property type="entry name" value="Dimeric_a/b-barrel"/>
</dbReference>
<feature type="signal peptide" evidence="2">
    <location>
        <begin position="1"/>
        <end position="20"/>
    </location>
</feature>
<sequence>MTTNFASLTCAATILVATRAFLPPSLPPSSMRRTLATTTITTSIAFPPPPPPGGPSSTPPPPFTTTRLSMSFMADSSDYKADKSDFGDASDDDADASSSVPLRGEVDMADVPVTEEIPVPMSRNNVGNRFLAVIFDGDFNDGGKKDVWEMHEDRVALTERHVMWARRQNLYNETFNVDSRADVLWSHQLLSSDLQRTVGHAMCIDSPTIEDCRDALSNDPIVRSLLGVDEISGKCDASAVPLYRWRQIRDHTLRRDDGRDGLPNMVMAFDRPEAISDGLRDEVWEDHLEYLIRSERVIAAGPLHVATPEKTDPRSIAIGTLLFFNAADRNDAIKFAESDPAARAGLYETITIHRYNSLDVTGKFVSENLYFPGQNTYQMKEAMEYWGYPVDDLQTRWLNW</sequence>